<organism evidence="2 3">
    <name type="scientific">Arctia plantaginis</name>
    <name type="common">Wood tiger moth</name>
    <name type="synonym">Phalaena plantaginis</name>
    <dbReference type="NCBI Taxonomy" id="874455"/>
    <lineage>
        <taxon>Eukaryota</taxon>
        <taxon>Metazoa</taxon>
        <taxon>Ecdysozoa</taxon>
        <taxon>Arthropoda</taxon>
        <taxon>Hexapoda</taxon>
        <taxon>Insecta</taxon>
        <taxon>Pterygota</taxon>
        <taxon>Neoptera</taxon>
        <taxon>Endopterygota</taxon>
        <taxon>Lepidoptera</taxon>
        <taxon>Glossata</taxon>
        <taxon>Ditrysia</taxon>
        <taxon>Noctuoidea</taxon>
        <taxon>Erebidae</taxon>
        <taxon>Arctiinae</taxon>
        <taxon>Arctia</taxon>
    </lineage>
</organism>
<evidence type="ECO:0000313" key="2">
    <source>
        <dbReference type="EMBL" id="CAB3234764.1"/>
    </source>
</evidence>
<feature type="region of interest" description="Disordered" evidence="1">
    <location>
        <begin position="30"/>
        <end position="59"/>
    </location>
</feature>
<dbReference type="Proteomes" id="UP000494106">
    <property type="component" value="Unassembled WGS sequence"/>
</dbReference>
<evidence type="ECO:0000256" key="1">
    <source>
        <dbReference type="SAM" id="MobiDB-lite"/>
    </source>
</evidence>
<evidence type="ECO:0000313" key="3">
    <source>
        <dbReference type="Proteomes" id="UP000494106"/>
    </source>
</evidence>
<reference evidence="2 3" key="1">
    <citation type="submission" date="2020-04" db="EMBL/GenBank/DDBJ databases">
        <authorList>
            <person name="Wallbank WR R."/>
            <person name="Pardo Diaz C."/>
            <person name="Kozak K."/>
            <person name="Martin S."/>
            <person name="Jiggins C."/>
            <person name="Moest M."/>
            <person name="Warren A I."/>
            <person name="Byers J.R.P. K."/>
            <person name="Montejo-Kovacevich G."/>
            <person name="Yen C E."/>
        </authorList>
    </citation>
    <scope>NUCLEOTIDE SEQUENCE [LARGE SCALE GENOMIC DNA]</scope>
</reference>
<comment type="caution">
    <text evidence="2">The sequence shown here is derived from an EMBL/GenBank/DDBJ whole genome shotgun (WGS) entry which is preliminary data.</text>
</comment>
<dbReference type="AlphaFoldDB" id="A0A8S0ZPF3"/>
<name>A0A8S0ZPF3_ARCPL</name>
<gene>
    <name evidence="2" type="ORF">APLA_LOCUS5783</name>
</gene>
<keyword evidence="3" id="KW-1185">Reference proteome</keyword>
<sequence length="80" mass="9228">MYERTYYRSHIVSNNLYVNSQPTRLPESCEREADARAGRGSALRMRPALNHPNKSTGNTPMFPAEILFTHNFGNNYLLRI</sequence>
<protein>
    <submittedName>
        <fullName evidence="2">Uncharacterized protein</fullName>
    </submittedName>
</protein>
<accession>A0A8S0ZPF3</accession>
<dbReference type="EMBL" id="CADEBC010000483">
    <property type="protein sequence ID" value="CAB3234764.1"/>
    <property type="molecule type" value="Genomic_DNA"/>
</dbReference>
<proteinExistence type="predicted"/>